<evidence type="ECO:0000313" key="4">
    <source>
        <dbReference type="Proteomes" id="UP001060771"/>
    </source>
</evidence>
<dbReference type="EMBL" id="BMNM01000001">
    <property type="protein sequence ID" value="GGI69845.1"/>
    <property type="molecule type" value="Genomic_DNA"/>
</dbReference>
<dbReference type="EMBL" id="AP026830">
    <property type="protein sequence ID" value="BDR91850.1"/>
    <property type="molecule type" value="Genomic_DNA"/>
</dbReference>
<dbReference type="Proteomes" id="UP001060771">
    <property type="component" value="Chromosome"/>
</dbReference>
<dbReference type="AlphaFoldDB" id="A0A830E4J6"/>
<organism evidence="2 3">
    <name type="scientific">Vulcanisaeta souniana JCM 11219</name>
    <dbReference type="NCBI Taxonomy" id="1293586"/>
    <lineage>
        <taxon>Archaea</taxon>
        <taxon>Thermoproteota</taxon>
        <taxon>Thermoprotei</taxon>
        <taxon>Thermoproteales</taxon>
        <taxon>Thermoproteaceae</taxon>
        <taxon>Vulcanisaeta</taxon>
    </lineage>
</organism>
<evidence type="ECO:0000313" key="2">
    <source>
        <dbReference type="EMBL" id="GGI69845.1"/>
    </source>
</evidence>
<evidence type="ECO:0008006" key="5">
    <source>
        <dbReference type="Google" id="ProtNLM"/>
    </source>
</evidence>
<dbReference type="OrthoDB" id="28028at2157"/>
<sequence>MEVRTEKLENKIREFVIRYMNPEKFGGRVFLVHGNEAREYPDPGSARSAALSLPGISIIIQVPNRDEAGQYFTIFLRLNKETHSA</sequence>
<reference evidence="2" key="1">
    <citation type="journal article" date="2014" name="Int. J. Syst. Evol. Microbiol.">
        <title>Complete genome sequence of Corynebacterium casei LMG S-19264T (=DSM 44701T), isolated from a smear-ripened cheese.</title>
        <authorList>
            <consortium name="US DOE Joint Genome Institute (JGI-PGF)"/>
            <person name="Walter F."/>
            <person name="Albersmeier A."/>
            <person name="Kalinowski J."/>
            <person name="Ruckert C."/>
        </authorList>
    </citation>
    <scope>NUCLEOTIDE SEQUENCE</scope>
    <source>
        <strain evidence="2">JCM 11219</strain>
    </source>
</reference>
<gene>
    <name evidence="2" type="ORF">GCM10007112_03550</name>
    <name evidence="1" type="ORF">Vsou_09430</name>
</gene>
<reference evidence="1" key="4">
    <citation type="journal article" date="2023" name="Microbiol. Resour. Announc.">
        <title>Complete Genome Sequence of Vulcanisaeta souniana Strain IC-059, a Hyperthermophilic Archaeon Isolated from Hot Spring Water in Japan.</title>
        <authorList>
            <person name="Kato S."/>
            <person name="Itoh T."/>
            <person name="Wu L."/>
            <person name="Ma J."/>
            <person name="Ohkuma M."/>
        </authorList>
    </citation>
    <scope>NUCLEOTIDE SEQUENCE</scope>
    <source>
        <strain evidence="1">JCM 11219</strain>
    </source>
</reference>
<evidence type="ECO:0000313" key="1">
    <source>
        <dbReference type="EMBL" id="BDR91850.1"/>
    </source>
</evidence>
<dbReference type="Proteomes" id="UP000657075">
    <property type="component" value="Unassembled WGS sequence"/>
</dbReference>
<protein>
    <recommendedName>
        <fullName evidence="5">DUF5678 domain-containing protein</fullName>
    </recommendedName>
</protein>
<proteinExistence type="predicted"/>
<keyword evidence="4" id="KW-1185">Reference proteome</keyword>
<name>A0A830E4J6_9CREN</name>
<reference evidence="2" key="2">
    <citation type="submission" date="2020-09" db="EMBL/GenBank/DDBJ databases">
        <authorList>
            <person name="Sun Q."/>
            <person name="Ohkuma M."/>
        </authorList>
    </citation>
    <scope>NUCLEOTIDE SEQUENCE</scope>
    <source>
        <strain evidence="2">JCM 11219</strain>
    </source>
</reference>
<accession>A0A830E4J6</accession>
<evidence type="ECO:0000313" key="3">
    <source>
        <dbReference type="Proteomes" id="UP000657075"/>
    </source>
</evidence>
<reference evidence="4" key="3">
    <citation type="submission" date="2022-09" db="EMBL/GenBank/DDBJ databases">
        <title>Complete genome sequence of Vulcanisaeta souniana.</title>
        <authorList>
            <person name="Kato S."/>
            <person name="Itoh T."/>
            <person name="Ohkuma M."/>
        </authorList>
    </citation>
    <scope>NUCLEOTIDE SEQUENCE [LARGE SCALE GENOMIC DNA]</scope>
    <source>
        <strain evidence="4">JCM 11219</strain>
    </source>
</reference>